<keyword evidence="3" id="KW-0067">ATP-binding</keyword>
<proteinExistence type="predicted"/>
<dbReference type="PANTHER" id="PTHR10953">
    <property type="entry name" value="UBIQUITIN-ACTIVATING ENZYME E1"/>
    <property type="match status" value="1"/>
</dbReference>
<feature type="domain" description="Rhodanese" evidence="4">
    <location>
        <begin position="355"/>
        <end position="440"/>
    </location>
</feature>
<dbReference type="InterPro" id="IPR045886">
    <property type="entry name" value="ThiF/MoeB/HesA"/>
</dbReference>
<evidence type="ECO:0000256" key="2">
    <source>
        <dbReference type="ARBA" id="ARBA00022741"/>
    </source>
</evidence>
<dbReference type="GO" id="GO:0005524">
    <property type="term" value="F:ATP binding"/>
    <property type="evidence" value="ECO:0007669"/>
    <property type="project" value="UniProtKB-KW"/>
</dbReference>
<gene>
    <name evidence="5" type="ORF">BKH29_03825</name>
</gene>
<sequence length="441" mass="46045">MREGVVNAVDRSDRDGVCGSVVAEERLRPLSRDELERYHRNALVPQVGVVGQQRIRASRVLLIGAGGLGAPAALYLAAAGVGTIGLIDDDDVDVSNLQRQVIHATAAVGHPKVDSAAEAIRALNPDVEVVAHRTRLTADNARDLLGGWDVLIDGTDNFPTRYLVNDAAVMLGLPLVHGAVLGFNGQVGVFDARWGPCYRCLHPAPPPAGSVPSCAEAGVLGVLPGIIGTMQAAEALKLVIGGGQPLLGRLAMLDAWGAHLREIPVVKNPACPVCGENPSITTLVTEADSCVIPWTHETDALPREPGPGDVFHRQAGSSESSYAASPRIQGGGEVLEPGAGVETVSAAGLRRLLEGAEPPALLDVREDVEVALEPMKGALRIPLREVVARMDELDEDRPTVVVCAAGVRSARAIKALSAANYPGRLINLEGGMKAWAAGAAD</sequence>
<dbReference type="OrthoDB" id="9804286at2"/>
<protein>
    <submittedName>
        <fullName evidence="5">Molybdenum cofactor biosynthesis protein MoeB</fullName>
    </submittedName>
</protein>
<dbReference type="Pfam" id="PF00581">
    <property type="entry name" value="Rhodanese"/>
    <property type="match status" value="1"/>
</dbReference>
<name>A0A1Q8VB95_9ACTO</name>
<dbReference type="FunFam" id="3.40.50.720:FF:000033">
    <property type="entry name" value="Adenylyltransferase and sulfurtransferase MOCS3"/>
    <property type="match status" value="1"/>
</dbReference>
<dbReference type="NCBIfam" id="NF004281">
    <property type="entry name" value="PRK05690.1"/>
    <property type="match status" value="1"/>
</dbReference>
<dbReference type="SUPFAM" id="SSF69572">
    <property type="entry name" value="Activating enzymes of the ubiquitin-like proteins"/>
    <property type="match status" value="1"/>
</dbReference>
<dbReference type="Pfam" id="PF00899">
    <property type="entry name" value="ThiF"/>
    <property type="match status" value="1"/>
</dbReference>
<evidence type="ECO:0000256" key="1">
    <source>
        <dbReference type="ARBA" id="ARBA00022679"/>
    </source>
</evidence>
<dbReference type="AlphaFoldDB" id="A0A1Q8VB95"/>
<dbReference type="GO" id="GO:0004792">
    <property type="term" value="F:thiosulfate-cyanide sulfurtransferase activity"/>
    <property type="evidence" value="ECO:0007669"/>
    <property type="project" value="TreeGrafter"/>
</dbReference>
<dbReference type="Gene3D" id="3.40.50.720">
    <property type="entry name" value="NAD(P)-binding Rossmann-like Domain"/>
    <property type="match status" value="1"/>
</dbReference>
<dbReference type="GO" id="GO:0016779">
    <property type="term" value="F:nucleotidyltransferase activity"/>
    <property type="evidence" value="ECO:0007669"/>
    <property type="project" value="TreeGrafter"/>
</dbReference>
<dbReference type="GO" id="GO:0008146">
    <property type="term" value="F:sulfotransferase activity"/>
    <property type="evidence" value="ECO:0007669"/>
    <property type="project" value="TreeGrafter"/>
</dbReference>
<dbReference type="InterPro" id="IPR001763">
    <property type="entry name" value="Rhodanese-like_dom"/>
</dbReference>
<dbReference type="PROSITE" id="PS50206">
    <property type="entry name" value="RHODANESE_3"/>
    <property type="match status" value="1"/>
</dbReference>
<dbReference type="PANTHER" id="PTHR10953:SF102">
    <property type="entry name" value="ADENYLYLTRANSFERASE AND SULFURTRANSFERASE MOCS3"/>
    <property type="match status" value="1"/>
</dbReference>
<dbReference type="Proteomes" id="UP000186857">
    <property type="component" value="Unassembled WGS sequence"/>
</dbReference>
<dbReference type="InterPro" id="IPR035985">
    <property type="entry name" value="Ubiquitin-activating_enz"/>
</dbReference>
<accession>A0A1Q8VB95</accession>
<dbReference type="InterPro" id="IPR036873">
    <property type="entry name" value="Rhodanese-like_dom_sf"/>
</dbReference>
<evidence type="ECO:0000313" key="5">
    <source>
        <dbReference type="EMBL" id="OLO45370.1"/>
    </source>
</evidence>
<dbReference type="CDD" id="cd00158">
    <property type="entry name" value="RHOD"/>
    <property type="match status" value="1"/>
</dbReference>
<dbReference type="Gene3D" id="3.40.250.10">
    <property type="entry name" value="Rhodanese-like domain"/>
    <property type="match status" value="1"/>
</dbReference>
<comment type="caution">
    <text evidence="5">The sequence shown here is derived from an EMBL/GenBank/DDBJ whole genome shotgun (WGS) entry which is preliminary data.</text>
</comment>
<dbReference type="CDD" id="cd00757">
    <property type="entry name" value="ThiF_MoeB_HesA_family"/>
    <property type="match status" value="1"/>
</dbReference>
<dbReference type="InterPro" id="IPR000594">
    <property type="entry name" value="ThiF_NAD_FAD-bd"/>
</dbReference>
<dbReference type="GO" id="GO:0008641">
    <property type="term" value="F:ubiquitin-like modifier activating enzyme activity"/>
    <property type="evidence" value="ECO:0007669"/>
    <property type="project" value="InterPro"/>
</dbReference>
<reference evidence="5 6" key="1">
    <citation type="submission" date="2016-12" db="EMBL/GenBank/DDBJ databases">
        <title>Genomic Comparison of strains in the 'Actinomyces naeslundii' Group.</title>
        <authorList>
            <person name="Mughal S.R."/>
            <person name="Do T."/>
            <person name="Gilbert S.C."/>
            <person name="Witherden E.A."/>
            <person name="Didelot X."/>
            <person name="Beighton D."/>
        </authorList>
    </citation>
    <scope>NUCLEOTIDE SEQUENCE [LARGE SCALE GENOMIC DNA]</scope>
    <source>
        <strain evidence="5 6">CCUG 33920</strain>
    </source>
</reference>
<dbReference type="SMART" id="SM00450">
    <property type="entry name" value="RHOD"/>
    <property type="match status" value="1"/>
</dbReference>
<dbReference type="GO" id="GO:0005829">
    <property type="term" value="C:cytosol"/>
    <property type="evidence" value="ECO:0007669"/>
    <property type="project" value="TreeGrafter"/>
</dbReference>
<keyword evidence="2" id="KW-0547">Nucleotide-binding</keyword>
<evidence type="ECO:0000259" key="4">
    <source>
        <dbReference type="PROSITE" id="PS50206"/>
    </source>
</evidence>
<evidence type="ECO:0000256" key="3">
    <source>
        <dbReference type="ARBA" id="ARBA00022840"/>
    </source>
</evidence>
<dbReference type="RefSeq" id="WP_075376325.1">
    <property type="nucleotide sequence ID" value="NZ_MSKJ01000007.1"/>
</dbReference>
<organism evidence="5 6">
    <name type="scientific">Actinomyces oris</name>
    <dbReference type="NCBI Taxonomy" id="544580"/>
    <lineage>
        <taxon>Bacteria</taxon>
        <taxon>Bacillati</taxon>
        <taxon>Actinomycetota</taxon>
        <taxon>Actinomycetes</taxon>
        <taxon>Actinomycetales</taxon>
        <taxon>Actinomycetaceae</taxon>
        <taxon>Actinomyces</taxon>
    </lineage>
</organism>
<dbReference type="SUPFAM" id="SSF52821">
    <property type="entry name" value="Rhodanese/Cell cycle control phosphatase"/>
    <property type="match status" value="1"/>
</dbReference>
<evidence type="ECO:0000313" key="6">
    <source>
        <dbReference type="Proteomes" id="UP000186857"/>
    </source>
</evidence>
<keyword evidence="1" id="KW-0808">Transferase</keyword>
<dbReference type="EMBL" id="MSKJ01000007">
    <property type="protein sequence ID" value="OLO45370.1"/>
    <property type="molecule type" value="Genomic_DNA"/>
</dbReference>